<comment type="caution">
    <text evidence="3">The sequence shown here is derived from an EMBL/GenBank/DDBJ whole genome shotgun (WGS) entry which is preliminary data.</text>
</comment>
<gene>
    <name evidence="3" type="ORF">D1781_14880</name>
</gene>
<dbReference type="Pfam" id="PF00174">
    <property type="entry name" value="Oxidored_molyb"/>
    <property type="match status" value="1"/>
</dbReference>
<evidence type="ECO:0000259" key="2">
    <source>
        <dbReference type="Pfam" id="PF00174"/>
    </source>
</evidence>
<dbReference type="Proteomes" id="UP000265742">
    <property type="component" value="Unassembled WGS sequence"/>
</dbReference>
<name>A0A3A1TY42_9MICO</name>
<evidence type="ECO:0000313" key="3">
    <source>
        <dbReference type="EMBL" id="RIX28680.1"/>
    </source>
</evidence>
<protein>
    <submittedName>
        <fullName evidence="3">Sulfite oxidase-like oxidoreductase</fullName>
    </submittedName>
</protein>
<dbReference type="InterPro" id="IPR036374">
    <property type="entry name" value="OxRdtase_Mopterin-bd_sf"/>
</dbReference>
<dbReference type="PANTHER" id="PTHR43032:SF4">
    <property type="entry name" value="OXIDOREDUCTASE MOLYBDOPTERIN-BINDING DOMAIN-CONTAINING PROTEIN"/>
    <property type="match status" value="1"/>
</dbReference>
<dbReference type="SUPFAM" id="SSF56524">
    <property type="entry name" value="Oxidoreductase molybdopterin-binding domain"/>
    <property type="match status" value="1"/>
</dbReference>
<keyword evidence="4" id="KW-1185">Reference proteome</keyword>
<dbReference type="Gene3D" id="3.90.420.10">
    <property type="entry name" value="Oxidoreductase, molybdopterin-binding domain"/>
    <property type="match status" value="1"/>
</dbReference>
<accession>A0A3A1TY42</accession>
<evidence type="ECO:0000256" key="1">
    <source>
        <dbReference type="SAM" id="MobiDB-lite"/>
    </source>
</evidence>
<dbReference type="EMBL" id="QXTG01000002">
    <property type="protein sequence ID" value="RIX28680.1"/>
    <property type="molecule type" value="Genomic_DNA"/>
</dbReference>
<feature type="region of interest" description="Disordered" evidence="1">
    <location>
        <begin position="1"/>
        <end position="28"/>
    </location>
</feature>
<dbReference type="OrthoDB" id="9795587at2"/>
<dbReference type="InterPro" id="IPR000572">
    <property type="entry name" value="OxRdtase_Mopterin-bd_dom"/>
</dbReference>
<evidence type="ECO:0000313" key="4">
    <source>
        <dbReference type="Proteomes" id="UP000265742"/>
    </source>
</evidence>
<sequence length="197" mass="22085">MAIFSPGFRGRRRETNPALPPGQYEEHGFPVLTAGPTQRVRTDDWKFTLTTETGDAKSWSWSELMDLGPETIDTNIHCVTSWSKFGTTWRGVSVDKLLDGVETKAGYVMAGSYGGYTTNLPMADLAGGQAWIAFEFDGRPLAAEHGGPARLLVPHLYFWKSAKWVNSLTLMERDKAGFWESLGYNMHGDPWLEERYS</sequence>
<dbReference type="AlphaFoldDB" id="A0A3A1TY42"/>
<proteinExistence type="predicted"/>
<organism evidence="3 4">
    <name type="scientific">Amnibacterium setariae</name>
    <dbReference type="NCBI Taxonomy" id="2306585"/>
    <lineage>
        <taxon>Bacteria</taxon>
        <taxon>Bacillati</taxon>
        <taxon>Actinomycetota</taxon>
        <taxon>Actinomycetes</taxon>
        <taxon>Micrococcales</taxon>
        <taxon>Microbacteriaceae</taxon>
        <taxon>Amnibacterium</taxon>
    </lineage>
</organism>
<dbReference type="RefSeq" id="WP_119482990.1">
    <property type="nucleotide sequence ID" value="NZ_QXTG01000002.1"/>
</dbReference>
<feature type="domain" description="Oxidoreductase molybdopterin-binding" evidence="2">
    <location>
        <begin position="35"/>
        <end position="179"/>
    </location>
</feature>
<reference evidence="4" key="1">
    <citation type="submission" date="2018-09" db="EMBL/GenBank/DDBJ databases">
        <authorList>
            <person name="Kim I."/>
        </authorList>
    </citation>
    <scope>NUCLEOTIDE SEQUENCE [LARGE SCALE GENOMIC DNA]</scope>
    <source>
        <strain evidence="4">DD4a</strain>
    </source>
</reference>
<dbReference type="PANTHER" id="PTHR43032">
    <property type="entry name" value="PROTEIN-METHIONINE-SULFOXIDE REDUCTASE"/>
    <property type="match status" value="1"/>
</dbReference>